<dbReference type="SMART" id="SM00900">
    <property type="entry name" value="FMN_bind"/>
    <property type="match status" value="1"/>
</dbReference>
<protein>
    <recommendedName>
        <fullName evidence="6">Ion-translocating oxidoreductase complex subunit G</fullName>
        <ecNumber evidence="6">7.-.-.-</ecNumber>
    </recommendedName>
    <alternativeName>
        <fullName evidence="6">Rnf electron transport complex subunit G</fullName>
    </alternativeName>
</protein>
<comment type="caution">
    <text evidence="8">The sequence shown here is derived from an EMBL/GenBank/DDBJ whole genome shotgun (WGS) entry which is preliminary data.</text>
</comment>
<keyword evidence="6" id="KW-1003">Cell membrane</keyword>
<keyword evidence="6" id="KW-1278">Translocase</keyword>
<feature type="domain" description="FMN-binding" evidence="7">
    <location>
        <begin position="104"/>
        <end position="196"/>
    </location>
</feature>
<keyword evidence="3 6" id="KW-0285">Flavoprotein</keyword>
<evidence type="ECO:0000256" key="5">
    <source>
        <dbReference type="ARBA" id="ARBA00022982"/>
    </source>
</evidence>
<dbReference type="PANTHER" id="PTHR36118:SF1">
    <property type="entry name" value="ION-TRANSLOCATING OXIDOREDUCTASE COMPLEX SUBUNIT G"/>
    <property type="match status" value="1"/>
</dbReference>
<dbReference type="Pfam" id="PF04205">
    <property type="entry name" value="FMN_bind"/>
    <property type="match status" value="1"/>
</dbReference>
<comment type="subunit">
    <text evidence="6">The complex is composed of six subunits: RnfA, RnfB, RnfC, RnfD, RnfE and RnfG.</text>
</comment>
<keyword evidence="5 6" id="KW-0249">Electron transport</keyword>
<keyword evidence="6" id="KW-0812">Transmembrane</keyword>
<gene>
    <name evidence="8" type="primary">rsxG</name>
    <name evidence="6" type="synonym">rnfG</name>
    <name evidence="8" type="ORF">EVB03_02535</name>
</gene>
<feature type="modified residue" description="FMN phosphoryl threonine" evidence="6">
    <location>
        <position position="179"/>
    </location>
</feature>
<keyword evidence="2 6" id="KW-0597">Phosphoprotein</keyword>
<keyword evidence="6" id="KW-0472">Membrane</keyword>
<evidence type="ECO:0000256" key="1">
    <source>
        <dbReference type="ARBA" id="ARBA00022448"/>
    </source>
</evidence>
<evidence type="ECO:0000313" key="8">
    <source>
        <dbReference type="EMBL" id="RZO21122.1"/>
    </source>
</evidence>
<organism evidence="8 9">
    <name type="scientific">SAR92 clade bacterium</name>
    <dbReference type="NCBI Taxonomy" id="2315479"/>
    <lineage>
        <taxon>Bacteria</taxon>
        <taxon>Pseudomonadati</taxon>
        <taxon>Pseudomonadota</taxon>
        <taxon>Gammaproteobacteria</taxon>
        <taxon>Cellvibrionales</taxon>
        <taxon>Porticoccaceae</taxon>
        <taxon>SAR92 clade</taxon>
    </lineage>
</organism>
<dbReference type="NCBIfam" id="NF002519">
    <property type="entry name" value="PRK01908.1"/>
    <property type="match status" value="1"/>
</dbReference>
<dbReference type="Proteomes" id="UP000315889">
    <property type="component" value="Unassembled WGS sequence"/>
</dbReference>
<dbReference type="HAMAP" id="MF_00479">
    <property type="entry name" value="RsxG_RnfG"/>
    <property type="match status" value="1"/>
</dbReference>
<dbReference type="AlphaFoldDB" id="A0A520MIR7"/>
<comment type="cofactor">
    <cofactor evidence="6">
        <name>FMN</name>
        <dbReference type="ChEBI" id="CHEBI:58210"/>
    </cofactor>
</comment>
<accession>A0A520MIR7</accession>
<sequence length="216" mass="23754">MILSSIRDNALALALFALITALLLSLVNDLTDDRIAQAERLAAQSALLEVIPSERHDNDMLLDTQPVPQQFWSLLGLEKGGNVHIARYNNEPVAVIIPTISHEGYSGDIAMLVGVNLDGSVAGVRVVKHRETPGLGDKVELRKNSWILDFNGRSLSNTPPQKWAVKKAGGDFDQFTGATITPRAVINQLVNTLTYFDQDNDRLFALKQTPKTQDKQ</sequence>
<keyword evidence="6" id="KW-1133">Transmembrane helix</keyword>
<keyword evidence="4 6" id="KW-0288">FMN</keyword>
<dbReference type="GO" id="GO:0010181">
    <property type="term" value="F:FMN binding"/>
    <property type="evidence" value="ECO:0007669"/>
    <property type="project" value="InterPro"/>
</dbReference>
<dbReference type="EMBL" id="SHBP01000002">
    <property type="protein sequence ID" value="RZO21122.1"/>
    <property type="molecule type" value="Genomic_DNA"/>
</dbReference>
<dbReference type="InterPro" id="IPR010209">
    <property type="entry name" value="Ion_transpt_RnfG/RsxG"/>
</dbReference>
<evidence type="ECO:0000256" key="3">
    <source>
        <dbReference type="ARBA" id="ARBA00022630"/>
    </source>
</evidence>
<dbReference type="PIRSF" id="PIRSF006091">
    <property type="entry name" value="E_trnsport_RnfG"/>
    <property type="match status" value="1"/>
</dbReference>
<name>A0A520MIR7_9GAMM</name>
<dbReference type="EC" id="7.-.-.-" evidence="6"/>
<evidence type="ECO:0000256" key="6">
    <source>
        <dbReference type="HAMAP-Rule" id="MF_00479"/>
    </source>
</evidence>
<evidence type="ECO:0000259" key="7">
    <source>
        <dbReference type="SMART" id="SM00900"/>
    </source>
</evidence>
<comment type="similarity">
    <text evidence="6">Belongs to the RnfG family.</text>
</comment>
<reference evidence="8 9" key="1">
    <citation type="submission" date="2019-02" db="EMBL/GenBank/DDBJ databases">
        <title>Prokaryotic population dynamics and viral predation in marine succession experiment using metagenomics: the confinement effect.</title>
        <authorList>
            <person name="Haro-Moreno J.M."/>
            <person name="Rodriguez-Valera F."/>
            <person name="Lopez-Perez M."/>
        </authorList>
    </citation>
    <scope>NUCLEOTIDE SEQUENCE [LARGE SCALE GENOMIC DNA]</scope>
    <source>
        <strain evidence="8">MED-G170</strain>
    </source>
</reference>
<dbReference type="NCBIfam" id="TIGR01947">
    <property type="entry name" value="rnfG"/>
    <property type="match status" value="1"/>
</dbReference>
<comment type="function">
    <text evidence="6">Part of a membrane-bound complex that couples electron transfer with translocation of ions across the membrane.</text>
</comment>
<evidence type="ECO:0000256" key="4">
    <source>
        <dbReference type="ARBA" id="ARBA00022643"/>
    </source>
</evidence>
<dbReference type="PANTHER" id="PTHR36118">
    <property type="entry name" value="ION-TRANSLOCATING OXIDOREDUCTASE COMPLEX SUBUNIT G"/>
    <property type="match status" value="1"/>
</dbReference>
<dbReference type="GO" id="GO:0009055">
    <property type="term" value="F:electron transfer activity"/>
    <property type="evidence" value="ECO:0007669"/>
    <property type="project" value="InterPro"/>
</dbReference>
<dbReference type="InterPro" id="IPR007329">
    <property type="entry name" value="FMN-bd"/>
</dbReference>
<evidence type="ECO:0000256" key="2">
    <source>
        <dbReference type="ARBA" id="ARBA00022553"/>
    </source>
</evidence>
<dbReference type="GO" id="GO:0005886">
    <property type="term" value="C:plasma membrane"/>
    <property type="evidence" value="ECO:0007669"/>
    <property type="project" value="UniProtKB-SubCell"/>
</dbReference>
<dbReference type="GO" id="GO:0022900">
    <property type="term" value="P:electron transport chain"/>
    <property type="evidence" value="ECO:0007669"/>
    <property type="project" value="UniProtKB-UniRule"/>
</dbReference>
<proteinExistence type="inferred from homology"/>
<evidence type="ECO:0000313" key="9">
    <source>
        <dbReference type="Proteomes" id="UP000315889"/>
    </source>
</evidence>
<keyword evidence="1 6" id="KW-0813">Transport</keyword>
<comment type="subcellular location">
    <subcellularLocation>
        <location evidence="6">Cell inner membrane</location>
        <topology evidence="6">Single-pass membrane protein</topology>
    </subcellularLocation>
</comment>
<keyword evidence="6" id="KW-0997">Cell inner membrane</keyword>